<gene>
    <name evidence="1" type="ORF">SanaruYs_26670</name>
</gene>
<comment type="caution">
    <text evidence="1">The sequence shown here is derived from an EMBL/GenBank/DDBJ whole genome shotgun (WGS) entry which is preliminary data.</text>
</comment>
<reference evidence="1 2" key="1">
    <citation type="submission" date="2018-11" db="EMBL/GenBank/DDBJ databases">
        <title>Chryseotalea sanarue gen. nov., sp., nov., a member of the family Cytophagaceae, isolated from a brackish lake in Hamamatsu Japan.</title>
        <authorList>
            <person name="Maejima Y."/>
            <person name="Iino T."/>
            <person name="Muraguchi Y."/>
            <person name="Fukuda K."/>
            <person name="Ohkuma M."/>
            <person name="Moriuchi R."/>
            <person name="Dohra H."/>
            <person name="Kimbara K."/>
            <person name="Shintani M."/>
        </authorList>
    </citation>
    <scope>NUCLEOTIDE SEQUENCE [LARGE SCALE GENOMIC DNA]</scope>
    <source>
        <strain evidence="1 2">Ys</strain>
    </source>
</reference>
<accession>A0A401UC25</accession>
<keyword evidence="2" id="KW-1185">Reference proteome</keyword>
<evidence type="ECO:0000313" key="1">
    <source>
        <dbReference type="EMBL" id="GCC52430.1"/>
    </source>
</evidence>
<dbReference type="RefSeq" id="WP_127123089.1">
    <property type="nucleotide sequence ID" value="NZ_BHXQ01000005.1"/>
</dbReference>
<proteinExistence type="predicted"/>
<dbReference type="Proteomes" id="UP000288227">
    <property type="component" value="Unassembled WGS sequence"/>
</dbReference>
<sequence>METSSQNAQFHSELIHSLIKEELKSRKVFNTLRNLGLDGCPYQPHVDELIIKLLGFDMESDQAYDFCYQLFENHAENIIDDTSLTEQTKLIYLKLSQATKNH</sequence>
<protein>
    <submittedName>
        <fullName evidence="1">Uncharacterized protein</fullName>
    </submittedName>
</protein>
<dbReference type="AlphaFoldDB" id="A0A401UC25"/>
<name>A0A401UC25_9BACT</name>
<dbReference type="EMBL" id="BHXQ01000005">
    <property type="protein sequence ID" value="GCC52430.1"/>
    <property type="molecule type" value="Genomic_DNA"/>
</dbReference>
<evidence type="ECO:0000313" key="2">
    <source>
        <dbReference type="Proteomes" id="UP000288227"/>
    </source>
</evidence>
<organism evidence="1 2">
    <name type="scientific">Chryseotalea sanaruensis</name>
    <dbReference type="NCBI Taxonomy" id="2482724"/>
    <lineage>
        <taxon>Bacteria</taxon>
        <taxon>Pseudomonadati</taxon>
        <taxon>Bacteroidota</taxon>
        <taxon>Cytophagia</taxon>
        <taxon>Cytophagales</taxon>
        <taxon>Chryseotaleaceae</taxon>
        <taxon>Chryseotalea</taxon>
    </lineage>
</organism>